<dbReference type="Pfam" id="PF02657">
    <property type="entry name" value="SufE"/>
    <property type="match status" value="1"/>
</dbReference>
<dbReference type="KEGG" id="apac:S7S_03705"/>
<name>A0A0B4XKR5_9GAMM</name>
<gene>
    <name evidence="3" type="ORF">S7S_03705</name>
</gene>
<dbReference type="SUPFAM" id="SSF82649">
    <property type="entry name" value="SufE/NifU"/>
    <property type="match status" value="1"/>
</dbReference>
<dbReference type="HOGENOM" id="CLU_124502_1_0_6"/>
<accession>A0A0B4XKR5</accession>
<feature type="domain" description="Fe-S metabolism associated" evidence="2">
    <location>
        <begin position="22"/>
        <end position="143"/>
    </location>
</feature>
<dbReference type="Proteomes" id="UP000006764">
    <property type="component" value="Chromosome"/>
</dbReference>
<evidence type="ECO:0000313" key="3">
    <source>
        <dbReference type="EMBL" id="AJD47163.1"/>
    </source>
</evidence>
<dbReference type="STRING" id="391936.S7S_03705"/>
<dbReference type="OrthoDB" id="9799320at2"/>
<dbReference type="AlphaFoldDB" id="A0A0B4XKR5"/>
<evidence type="ECO:0000259" key="2">
    <source>
        <dbReference type="Pfam" id="PF02657"/>
    </source>
</evidence>
<dbReference type="PANTHER" id="PTHR43597">
    <property type="entry name" value="SULFUR ACCEPTOR PROTEIN CSDE"/>
    <property type="match status" value="1"/>
</dbReference>
<keyword evidence="4" id="KW-1185">Reference proteome</keyword>
<proteinExistence type="inferred from homology"/>
<dbReference type="EMBL" id="CP004387">
    <property type="protein sequence ID" value="AJD47163.1"/>
    <property type="molecule type" value="Genomic_DNA"/>
</dbReference>
<sequence>MTALDLDSIDLGRGTTAEDVVDTLSFFDDWEQRYEYIIDLGKQLPAFPDDMKDESRIVRGCQSQVWLETGFDDASGELRLAVDSDALIVRGLAAIVLAALNRKTPRAVLDYDMDGYFASIDLLKHLSPTRGNGVRAMVKRIQDEAGRRL</sequence>
<dbReference type="RefSeq" id="WP_008738175.1">
    <property type="nucleotide sequence ID" value="NZ_CP004387.1"/>
</dbReference>
<comment type="similarity">
    <text evidence="1">Belongs to the SufE family.</text>
</comment>
<dbReference type="InterPro" id="IPR003808">
    <property type="entry name" value="Fe-S_metab-assoc_dom"/>
</dbReference>
<reference evidence="3 4" key="1">
    <citation type="journal article" date="2012" name="J. Bacteriol.">
        <title>Genome sequence of an alkane-degrading bacterium, Alcanivorax pacificus type strain W11-5, isolated from deep sea sediment.</title>
        <authorList>
            <person name="Lai Q."/>
            <person name="Shao Z."/>
        </authorList>
    </citation>
    <scope>NUCLEOTIDE SEQUENCE [LARGE SCALE GENOMIC DNA]</scope>
    <source>
        <strain evidence="3 4">W11-5</strain>
    </source>
</reference>
<evidence type="ECO:0000256" key="1">
    <source>
        <dbReference type="ARBA" id="ARBA00010282"/>
    </source>
</evidence>
<dbReference type="Gene3D" id="3.90.1010.10">
    <property type="match status" value="1"/>
</dbReference>
<dbReference type="PANTHER" id="PTHR43597:SF5">
    <property type="entry name" value="SUFE-LIKE PROTEIN 2, CHLOROPLASTIC"/>
    <property type="match status" value="1"/>
</dbReference>
<protein>
    <submittedName>
        <fullName evidence="3">Fe-S metabolism associated domain-containing protein</fullName>
    </submittedName>
</protein>
<evidence type="ECO:0000313" key="4">
    <source>
        <dbReference type="Proteomes" id="UP000006764"/>
    </source>
</evidence>
<organism evidence="3 4">
    <name type="scientific">Isoalcanivorax pacificus W11-5</name>
    <dbReference type="NCBI Taxonomy" id="391936"/>
    <lineage>
        <taxon>Bacteria</taxon>
        <taxon>Pseudomonadati</taxon>
        <taxon>Pseudomonadota</taxon>
        <taxon>Gammaproteobacteria</taxon>
        <taxon>Oceanospirillales</taxon>
        <taxon>Alcanivoracaceae</taxon>
        <taxon>Isoalcanivorax</taxon>
    </lineage>
</organism>